<proteinExistence type="predicted"/>
<name>A0A0G0LC45_9BACT</name>
<accession>A0A0G0LC45</accession>
<gene>
    <name evidence="1" type="ORF">US68_C0008G0086</name>
</gene>
<dbReference type="AlphaFoldDB" id="A0A0G0LC45"/>
<evidence type="ECO:0000313" key="2">
    <source>
        <dbReference type="Proteomes" id="UP000034231"/>
    </source>
</evidence>
<dbReference type="Proteomes" id="UP000034231">
    <property type="component" value="Unassembled WGS sequence"/>
</dbReference>
<reference evidence="1 2" key="1">
    <citation type="journal article" date="2015" name="Nature">
        <title>rRNA introns, odd ribosomes, and small enigmatic genomes across a large radiation of phyla.</title>
        <authorList>
            <person name="Brown C.T."/>
            <person name="Hug L.A."/>
            <person name="Thomas B.C."/>
            <person name="Sharon I."/>
            <person name="Castelle C.J."/>
            <person name="Singh A."/>
            <person name="Wilkins M.J."/>
            <person name="Williams K.H."/>
            <person name="Banfield J.F."/>
        </authorList>
    </citation>
    <scope>NUCLEOTIDE SEQUENCE [LARGE SCALE GENOMIC DNA]</scope>
</reference>
<comment type="caution">
    <text evidence="1">The sequence shown here is derived from an EMBL/GenBank/DDBJ whole genome shotgun (WGS) entry which is preliminary data.</text>
</comment>
<protein>
    <submittedName>
        <fullName evidence="1">Uncharacterized protein</fullName>
    </submittedName>
</protein>
<evidence type="ECO:0000313" key="1">
    <source>
        <dbReference type="EMBL" id="KKQ50201.1"/>
    </source>
</evidence>
<sequence length="79" mass="8672">MPKSIDVVQGNYSSGGENKPPVAFLRKIVADQKQGYVIDRPECDLDIAGTINIDGASLIKKIECRTPNCDSTECVFNRK</sequence>
<dbReference type="EMBL" id="LBTX01000008">
    <property type="protein sequence ID" value="KKQ50201.1"/>
    <property type="molecule type" value="Genomic_DNA"/>
</dbReference>
<organism evidence="1 2">
    <name type="scientific">Candidatus Shapirobacteria bacterium GW2011_GWE1_38_10</name>
    <dbReference type="NCBI Taxonomy" id="1618488"/>
    <lineage>
        <taxon>Bacteria</taxon>
        <taxon>Candidatus Shapironibacteriota</taxon>
    </lineage>
</organism>